<feature type="domain" description="Archaeal Nre C-terminal" evidence="1">
    <location>
        <begin position="1"/>
        <end position="57"/>
    </location>
</feature>
<protein>
    <recommendedName>
        <fullName evidence="1">Archaeal Nre C-terminal domain-containing protein</fullName>
    </recommendedName>
</protein>
<sequence length="58" mass="6860">IRETVNNAMLTSTPIIMDNFNDAIRKMAESFIVDYKYWKASSKLINFIKSQRTLDRFL</sequence>
<organism evidence="2">
    <name type="scientific">marine sediment metagenome</name>
    <dbReference type="NCBI Taxonomy" id="412755"/>
    <lineage>
        <taxon>unclassified sequences</taxon>
        <taxon>metagenomes</taxon>
        <taxon>ecological metagenomes</taxon>
    </lineage>
</organism>
<comment type="caution">
    <text evidence="2">The sequence shown here is derived from an EMBL/GenBank/DDBJ whole genome shotgun (WGS) entry which is preliminary data.</text>
</comment>
<dbReference type="Pfam" id="PF04895">
    <property type="entry name" value="Nre_C"/>
    <property type="match status" value="1"/>
</dbReference>
<evidence type="ECO:0000313" key="2">
    <source>
        <dbReference type="EMBL" id="KKM76988.1"/>
    </source>
</evidence>
<accession>A0A0F9K4S8</accession>
<proteinExistence type="predicted"/>
<feature type="non-terminal residue" evidence="2">
    <location>
        <position position="1"/>
    </location>
</feature>
<evidence type="ECO:0000259" key="1">
    <source>
        <dbReference type="Pfam" id="PF04895"/>
    </source>
</evidence>
<gene>
    <name evidence="2" type="ORF">LCGC14_1374550</name>
</gene>
<dbReference type="InterPro" id="IPR006979">
    <property type="entry name" value="Nre_C"/>
</dbReference>
<name>A0A0F9K4S8_9ZZZZ</name>
<dbReference type="AlphaFoldDB" id="A0A0F9K4S8"/>
<reference evidence="2" key="1">
    <citation type="journal article" date="2015" name="Nature">
        <title>Complex archaea that bridge the gap between prokaryotes and eukaryotes.</title>
        <authorList>
            <person name="Spang A."/>
            <person name="Saw J.H."/>
            <person name="Jorgensen S.L."/>
            <person name="Zaremba-Niedzwiedzka K."/>
            <person name="Martijn J."/>
            <person name="Lind A.E."/>
            <person name="van Eijk R."/>
            <person name="Schleper C."/>
            <person name="Guy L."/>
            <person name="Ettema T.J."/>
        </authorList>
    </citation>
    <scope>NUCLEOTIDE SEQUENCE</scope>
</reference>
<dbReference type="EMBL" id="LAZR01008714">
    <property type="protein sequence ID" value="KKM76988.1"/>
    <property type="molecule type" value="Genomic_DNA"/>
</dbReference>